<dbReference type="Proteomes" id="UP000789901">
    <property type="component" value="Unassembled WGS sequence"/>
</dbReference>
<comment type="caution">
    <text evidence="1">The sequence shown here is derived from an EMBL/GenBank/DDBJ whole genome shotgun (WGS) entry which is preliminary data.</text>
</comment>
<name>A0ABN7UDQ0_GIGMA</name>
<evidence type="ECO:0000313" key="2">
    <source>
        <dbReference type="Proteomes" id="UP000789901"/>
    </source>
</evidence>
<reference evidence="1 2" key="1">
    <citation type="submission" date="2021-06" db="EMBL/GenBank/DDBJ databases">
        <authorList>
            <person name="Kallberg Y."/>
            <person name="Tangrot J."/>
            <person name="Rosling A."/>
        </authorList>
    </citation>
    <scope>NUCLEOTIDE SEQUENCE [LARGE SCALE GENOMIC DNA]</scope>
    <source>
        <strain evidence="1 2">120-4 pot B 10/14</strain>
    </source>
</reference>
<organism evidence="1 2">
    <name type="scientific">Gigaspora margarita</name>
    <dbReference type="NCBI Taxonomy" id="4874"/>
    <lineage>
        <taxon>Eukaryota</taxon>
        <taxon>Fungi</taxon>
        <taxon>Fungi incertae sedis</taxon>
        <taxon>Mucoromycota</taxon>
        <taxon>Glomeromycotina</taxon>
        <taxon>Glomeromycetes</taxon>
        <taxon>Diversisporales</taxon>
        <taxon>Gigasporaceae</taxon>
        <taxon>Gigaspora</taxon>
    </lineage>
</organism>
<evidence type="ECO:0000313" key="1">
    <source>
        <dbReference type="EMBL" id="CAG8570940.1"/>
    </source>
</evidence>
<gene>
    <name evidence="1" type="ORF">GMARGA_LOCUS5482</name>
</gene>
<keyword evidence="2" id="KW-1185">Reference proteome</keyword>
<sequence>MLSTYYPDNGNISSSTRTKVKPYEELEPAIWRGINASIAKLDGLQWNFRIETIYKVSYNVSQNRVILDVQIDLLCSLGWNKIALDGQLENISDEFATFGADQLNWTNPIASQVLNDHSPYVKSLTRLACEQFMESLEYMKPKLLSEIITKCIKFALEYKNWCYDKFCNFKLNFVHGKSWKDGILKQKKSWQ</sequence>
<protein>
    <submittedName>
        <fullName evidence="1">777_t:CDS:1</fullName>
    </submittedName>
</protein>
<accession>A0ABN7UDQ0</accession>
<dbReference type="EMBL" id="CAJVQB010002336">
    <property type="protein sequence ID" value="CAG8570940.1"/>
    <property type="molecule type" value="Genomic_DNA"/>
</dbReference>
<proteinExistence type="predicted"/>